<feature type="chain" id="PRO_5021214805" description="Conjugal transfer protein TrbC" evidence="2">
    <location>
        <begin position="20"/>
        <end position="105"/>
    </location>
</feature>
<sequence>MKNRYLSLLALFGAATAKAADNNVDIGADSDGPFQLVGDLLQQVVDFGGGPAVTFVVFISSVAAVGLWMMVPKEASKAVGWFFRVCIGAILILNIALLITWWKGI</sequence>
<keyword evidence="1" id="KW-0812">Transmembrane</keyword>
<gene>
    <name evidence="3" type="ORF">EAH78_31200</name>
</gene>
<comment type="caution">
    <text evidence="3">The sequence shown here is derived from an EMBL/GenBank/DDBJ whole genome shotgun (WGS) entry which is preliminary data.</text>
</comment>
<evidence type="ECO:0008006" key="5">
    <source>
        <dbReference type="Google" id="ProtNLM"/>
    </source>
</evidence>
<reference evidence="3 4" key="1">
    <citation type="journal article" date="2019" name="Environ. Microbiol.">
        <title>Species interactions and distinct microbial communities in high Arctic permafrost affected cryosols are associated with the CH4 and CO2 gas fluxes.</title>
        <authorList>
            <person name="Altshuler I."/>
            <person name="Hamel J."/>
            <person name="Turney S."/>
            <person name="Magnuson E."/>
            <person name="Levesque R."/>
            <person name="Greer C."/>
            <person name="Whyte L.G."/>
        </authorList>
    </citation>
    <scope>NUCLEOTIDE SEQUENCE [LARGE SCALE GENOMIC DNA]</scope>
    <source>
        <strain evidence="3 4">E3</strain>
    </source>
</reference>
<protein>
    <recommendedName>
        <fullName evidence="5">Conjugal transfer protein TrbC</fullName>
    </recommendedName>
</protein>
<dbReference type="AlphaFoldDB" id="A0A502GU29"/>
<evidence type="ECO:0000313" key="4">
    <source>
        <dbReference type="Proteomes" id="UP000317933"/>
    </source>
</evidence>
<feature type="signal peptide" evidence="2">
    <location>
        <begin position="1"/>
        <end position="19"/>
    </location>
</feature>
<evidence type="ECO:0000313" key="3">
    <source>
        <dbReference type="EMBL" id="TPG65739.1"/>
    </source>
</evidence>
<feature type="transmembrane region" description="Helical" evidence="1">
    <location>
        <begin position="49"/>
        <end position="69"/>
    </location>
</feature>
<dbReference type="EMBL" id="RCZE01000024">
    <property type="protein sequence ID" value="TPG65739.1"/>
    <property type="molecule type" value="Genomic_DNA"/>
</dbReference>
<dbReference type="Proteomes" id="UP000317933">
    <property type="component" value="Unassembled WGS sequence"/>
</dbReference>
<keyword evidence="1" id="KW-0472">Membrane</keyword>
<proteinExistence type="predicted"/>
<keyword evidence="1" id="KW-1133">Transmembrane helix</keyword>
<keyword evidence="2" id="KW-0732">Signal</keyword>
<name>A0A502GU29_9PSED</name>
<evidence type="ECO:0000256" key="1">
    <source>
        <dbReference type="SAM" id="Phobius"/>
    </source>
</evidence>
<dbReference type="RefSeq" id="WP_140672067.1">
    <property type="nucleotide sequence ID" value="NZ_RCZE01000024.1"/>
</dbReference>
<organism evidence="3 4">
    <name type="scientific">Pseudomonas arsenicoxydans</name>
    <dbReference type="NCBI Taxonomy" id="702115"/>
    <lineage>
        <taxon>Bacteria</taxon>
        <taxon>Pseudomonadati</taxon>
        <taxon>Pseudomonadota</taxon>
        <taxon>Gammaproteobacteria</taxon>
        <taxon>Pseudomonadales</taxon>
        <taxon>Pseudomonadaceae</taxon>
        <taxon>Pseudomonas</taxon>
    </lineage>
</organism>
<evidence type="ECO:0000256" key="2">
    <source>
        <dbReference type="SAM" id="SignalP"/>
    </source>
</evidence>
<feature type="transmembrane region" description="Helical" evidence="1">
    <location>
        <begin position="81"/>
        <end position="102"/>
    </location>
</feature>
<accession>A0A502GU29</accession>